<dbReference type="EMBL" id="KV744850">
    <property type="protein sequence ID" value="OCK83863.1"/>
    <property type="molecule type" value="Genomic_DNA"/>
</dbReference>
<accession>A0A8E2EHU9</accession>
<protein>
    <submittedName>
        <fullName evidence="1">Uncharacterized protein</fullName>
    </submittedName>
</protein>
<dbReference type="Proteomes" id="UP000250266">
    <property type="component" value="Unassembled WGS sequence"/>
</dbReference>
<evidence type="ECO:0000313" key="1">
    <source>
        <dbReference type="EMBL" id="OCK83863.1"/>
    </source>
</evidence>
<proteinExistence type="predicted"/>
<evidence type="ECO:0000313" key="2">
    <source>
        <dbReference type="Proteomes" id="UP000250266"/>
    </source>
</evidence>
<reference evidence="1 2" key="1">
    <citation type="journal article" date="2016" name="Nat. Commun.">
        <title>Ectomycorrhizal ecology is imprinted in the genome of the dominant symbiotic fungus Cenococcum geophilum.</title>
        <authorList>
            <consortium name="DOE Joint Genome Institute"/>
            <person name="Peter M."/>
            <person name="Kohler A."/>
            <person name="Ohm R.A."/>
            <person name="Kuo A."/>
            <person name="Krutzmann J."/>
            <person name="Morin E."/>
            <person name="Arend M."/>
            <person name="Barry K.W."/>
            <person name="Binder M."/>
            <person name="Choi C."/>
            <person name="Clum A."/>
            <person name="Copeland A."/>
            <person name="Grisel N."/>
            <person name="Haridas S."/>
            <person name="Kipfer T."/>
            <person name="LaButti K."/>
            <person name="Lindquist E."/>
            <person name="Lipzen A."/>
            <person name="Maire R."/>
            <person name="Meier B."/>
            <person name="Mihaltcheva S."/>
            <person name="Molinier V."/>
            <person name="Murat C."/>
            <person name="Poggeler S."/>
            <person name="Quandt C.A."/>
            <person name="Sperisen C."/>
            <person name="Tritt A."/>
            <person name="Tisserant E."/>
            <person name="Crous P.W."/>
            <person name="Henrissat B."/>
            <person name="Nehls U."/>
            <person name="Egli S."/>
            <person name="Spatafora J.W."/>
            <person name="Grigoriev I.V."/>
            <person name="Martin F.M."/>
        </authorList>
    </citation>
    <scope>NUCLEOTIDE SEQUENCE [LARGE SCALE GENOMIC DNA]</scope>
    <source>
        <strain evidence="1 2">CBS 459.81</strain>
    </source>
</reference>
<organism evidence="1 2">
    <name type="scientific">Lepidopterella palustris CBS 459.81</name>
    <dbReference type="NCBI Taxonomy" id="1314670"/>
    <lineage>
        <taxon>Eukaryota</taxon>
        <taxon>Fungi</taxon>
        <taxon>Dikarya</taxon>
        <taxon>Ascomycota</taxon>
        <taxon>Pezizomycotina</taxon>
        <taxon>Dothideomycetes</taxon>
        <taxon>Pleosporomycetidae</taxon>
        <taxon>Mytilinidiales</taxon>
        <taxon>Argynnaceae</taxon>
        <taxon>Lepidopterella</taxon>
    </lineage>
</organism>
<dbReference type="AlphaFoldDB" id="A0A8E2EHU9"/>
<name>A0A8E2EHU9_9PEZI</name>
<sequence>MYKIQAPFEPLILSEKKEPVWETVPHFRRTRMKTETGESSVAIFKYIRPSNQGICSMGETFEYCDDCSRALACHSEYHLESGWWEHSIPTPAVCQIRAELRIRNPSCALPVQWTENQPHSSSQEYLKAFLNLIRQVPLTFSFLNYTLNRPYEMGKNKVKSADE</sequence>
<keyword evidence="2" id="KW-1185">Reference proteome</keyword>
<gene>
    <name evidence="1" type="ORF">K432DRAFT_440485</name>
</gene>